<dbReference type="Pfam" id="PF21089">
    <property type="entry name" value="PKS_DH_N"/>
    <property type="match status" value="1"/>
</dbReference>
<dbReference type="InterPro" id="IPR020841">
    <property type="entry name" value="PKS_Beta-ketoAc_synthase_dom"/>
</dbReference>
<dbReference type="SMART" id="SM01294">
    <property type="entry name" value="PKS_PP_betabranch"/>
    <property type="match status" value="1"/>
</dbReference>
<dbReference type="SUPFAM" id="SSF47336">
    <property type="entry name" value="ACP-like"/>
    <property type="match status" value="1"/>
</dbReference>
<dbReference type="SMART" id="SM00827">
    <property type="entry name" value="PKS_AT"/>
    <property type="match status" value="1"/>
</dbReference>
<name>A0ABX1FTW7_9PSEU</name>
<dbReference type="SUPFAM" id="SSF52151">
    <property type="entry name" value="FabD/lysophospholipase-like"/>
    <property type="match status" value="1"/>
</dbReference>
<dbReference type="InterPro" id="IPR049552">
    <property type="entry name" value="PKS_DH_N"/>
</dbReference>
<evidence type="ECO:0000256" key="3">
    <source>
        <dbReference type="ARBA" id="ARBA00022679"/>
    </source>
</evidence>
<evidence type="ECO:0000256" key="5">
    <source>
        <dbReference type="PROSITE-ProRule" id="PRU01363"/>
    </source>
</evidence>
<dbReference type="Pfam" id="PF02801">
    <property type="entry name" value="Ketoacyl-synt_C"/>
    <property type="match status" value="1"/>
</dbReference>
<dbReference type="InterPro" id="IPR013968">
    <property type="entry name" value="PKS_KR"/>
</dbReference>
<dbReference type="InterPro" id="IPR036291">
    <property type="entry name" value="NAD(P)-bd_dom_sf"/>
</dbReference>
<dbReference type="Gene3D" id="3.40.366.10">
    <property type="entry name" value="Malonyl-Coenzyme A Acyl Carrier Protein, domain 2"/>
    <property type="match status" value="1"/>
</dbReference>
<dbReference type="Gene3D" id="3.40.47.10">
    <property type="match status" value="1"/>
</dbReference>
<dbReference type="Pfam" id="PF08659">
    <property type="entry name" value="KR"/>
    <property type="match status" value="1"/>
</dbReference>
<dbReference type="Pfam" id="PF00550">
    <property type="entry name" value="PP-binding"/>
    <property type="match status" value="1"/>
</dbReference>
<comment type="caution">
    <text evidence="9">The sequence shown here is derived from an EMBL/GenBank/DDBJ whole genome shotgun (WGS) entry which is preliminary data.</text>
</comment>
<dbReference type="InterPro" id="IPR032821">
    <property type="entry name" value="PKS_assoc"/>
</dbReference>
<feature type="domain" description="Ketosynthase family 3 (KS3)" evidence="7">
    <location>
        <begin position="37"/>
        <end position="459"/>
    </location>
</feature>
<dbReference type="CDD" id="cd00833">
    <property type="entry name" value="PKS"/>
    <property type="match status" value="1"/>
</dbReference>
<dbReference type="InterPro" id="IPR036736">
    <property type="entry name" value="ACP-like_sf"/>
</dbReference>
<evidence type="ECO:0000313" key="10">
    <source>
        <dbReference type="Proteomes" id="UP001515943"/>
    </source>
</evidence>
<dbReference type="Gene3D" id="3.40.50.720">
    <property type="entry name" value="NAD(P)-binding Rossmann-like Domain"/>
    <property type="match status" value="1"/>
</dbReference>
<dbReference type="Proteomes" id="UP001515943">
    <property type="component" value="Unassembled WGS sequence"/>
</dbReference>
<dbReference type="Gene3D" id="3.10.129.110">
    <property type="entry name" value="Polyketide synthase dehydratase"/>
    <property type="match status" value="1"/>
</dbReference>
<dbReference type="InterPro" id="IPR049900">
    <property type="entry name" value="PKS_mFAS_DH"/>
</dbReference>
<dbReference type="InterPro" id="IPR049551">
    <property type="entry name" value="PKS_DH_C"/>
</dbReference>
<feature type="active site" description="Proton acceptor; for dehydratase activity" evidence="5">
    <location>
        <position position="911"/>
    </location>
</feature>
<dbReference type="SUPFAM" id="SSF51735">
    <property type="entry name" value="NAD(P)-binding Rossmann-fold domains"/>
    <property type="match status" value="2"/>
</dbReference>
<evidence type="ECO:0000313" key="9">
    <source>
        <dbReference type="EMBL" id="NKE62066.1"/>
    </source>
</evidence>
<dbReference type="InterPro" id="IPR050091">
    <property type="entry name" value="PKS_NRPS_Biosynth_Enz"/>
</dbReference>
<dbReference type="SUPFAM" id="SSF53901">
    <property type="entry name" value="Thiolase-like"/>
    <property type="match status" value="1"/>
</dbReference>
<dbReference type="InterPro" id="IPR057326">
    <property type="entry name" value="KR_dom"/>
</dbReference>
<dbReference type="CDD" id="cd08956">
    <property type="entry name" value="KR_3_FAS_SDR_x"/>
    <property type="match status" value="1"/>
</dbReference>
<dbReference type="SMART" id="SM00822">
    <property type="entry name" value="PKS_KR"/>
    <property type="match status" value="1"/>
</dbReference>
<dbReference type="InterPro" id="IPR001227">
    <property type="entry name" value="Ac_transferase_dom_sf"/>
</dbReference>
<organism evidence="9 10">
    <name type="scientific">Lentzea indica</name>
    <dbReference type="NCBI Taxonomy" id="2604800"/>
    <lineage>
        <taxon>Bacteria</taxon>
        <taxon>Bacillati</taxon>
        <taxon>Actinomycetota</taxon>
        <taxon>Actinomycetes</taxon>
        <taxon>Pseudonocardiales</taxon>
        <taxon>Pseudonocardiaceae</taxon>
        <taxon>Lentzea</taxon>
    </lineage>
</organism>
<dbReference type="InterPro" id="IPR042104">
    <property type="entry name" value="PKS_dehydratase_sf"/>
</dbReference>
<feature type="region of interest" description="N-terminal hotdog fold" evidence="5">
    <location>
        <begin position="879"/>
        <end position="1001"/>
    </location>
</feature>
<evidence type="ECO:0000256" key="2">
    <source>
        <dbReference type="ARBA" id="ARBA00022553"/>
    </source>
</evidence>
<dbReference type="InterPro" id="IPR016035">
    <property type="entry name" value="Acyl_Trfase/lysoPLipase"/>
</dbReference>
<evidence type="ECO:0000259" key="8">
    <source>
        <dbReference type="PROSITE" id="PS52019"/>
    </source>
</evidence>
<dbReference type="InterPro" id="IPR006162">
    <property type="entry name" value="Ppantetheine_attach_site"/>
</dbReference>
<dbReference type="InterPro" id="IPR014031">
    <property type="entry name" value="Ketoacyl_synth_C"/>
</dbReference>
<proteinExistence type="predicted"/>
<feature type="domain" description="Carrier" evidence="6">
    <location>
        <begin position="1584"/>
        <end position="1659"/>
    </location>
</feature>
<dbReference type="PROSITE" id="PS00012">
    <property type="entry name" value="PHOSPHOPANTETHEINE"/>
    <property type="match status" value="1"/>
</dbReference>
<dbReference type="InterPro" id="IPR018201">
    <property type="entry name" value="Ketoacyl_synth_AS"/>
</dbReference>
<keyword evidence="10" id="KW-1185">Reference proteome</keyword>
<gene>
    <name evidence="9" type="ORF">FXN61_37100</name>
</gene>
<dbReference type="Pfam" id="PF14765">
    <property type="entry name" value="PS-DH"/>
    <property type="match status" value="1"/>
</dbReference>
<keyword evidence="3" id="KW-0808">Transferase</keyword>
<evidence type="ECO:0000256" key="1">
    <source>
        <dbReference type="ARBA" id="ARBA00022450"/>
    </source>
</evidence>
<feature type="active site" description="Proton donor; for dehydratase activity" evidence="5">
    <location>
        <position position="1069"/>
    </location>
</feature>
<dbReference type="Pfam" id="PF16197">
    <property type="entry name" value="KAsynt_C_assoc"/>
    <property type="match status" value="1"/>
</dbReference>
<dbReference type="InterPro" id="IPR014030">
    <property type="entry name" value="Ketoacyl_synth_N"/>
</dbReference>
<dbReference type="InterPro" id="IPR020806">
    <property type="entry name" value="PKS_PP-bd"/>
</dbReference>
<dbReference type="InterPro" id="IPR016036">
    <property type="entry name" value="Malonyl_transacylase_ACP-bd"/>
</dbReference>
<keyword evidence="4" id="KW-0012">Acyltransferase</keyword>
<dbReference type="Gene3D" id="1.10.1200.10">
    <property type="entry name" value="ACP-like"/>
    <property type="match status" value="1"/>
</dbReference>
<dbReference type="InterPro" id="IPR014043">
    <property type="entry name" value="Acyl_transferase_dom"/>
</dbReference>
<evidence type="ECO:0000256" key="4">
    <source>
        <dbReference type="ARBA" id="ARBA00023315"/>
    </source>
</evidence>
<dbReference type="PROSITE" id="PS52019">
    <property type="entry name" value="PKS_MFAS_DH"/>
    <property type="match status" value="1"/>
</dbReference>
<dbReference type="Pfam" id="PF22953">
    <property type="entry name" value="SpnB_Rossmann"/>
    <property type="match status" value="1"/>
</dbReference>
<dbReference type="PROSITE" id="PS52004">
    <property type="entry name" value="KS3_2"/>
    <property type="match status" value="1"/>
</dbReference>
<dbReference type="SMART" id="SM00823">
    <property type="entry name" value="PKS_PP"/>
    <property type="match status" value="1"/>
</dbReference>
<feature type="domain" description="PKS/mFAS DH" evidence="8">
    <location>
        <begin position="879"/>
        <end position="1144"/>
    </location>
</feature>
<accession>A0ABX1FTW7</accession>
<dbReference type="PANTHER" id="PTHR43775">
    <property type="entry name" value="FATTY ACID SYNTHASE"/>
    <property type="match status" value="1"/>
</dbReference>
<dbReference type="InterPro" id="IPR055123">
    <property type="entry name" value="SpnB-like_Rossmann"/>
</dbReference>
<keyword evidence="2" id="KW-0597">Phosphoprotein</keyword>
<keyword evidence="1" id="KW-0596">Phosphopantetheine</keyword>
<dbReference type="PROSITE" id="PS00606">
    <property type="entry name" value="KS3_1"/>
    <property type="match status" value="1"/>
</dbReference>
<dbReference type="PANTHER" id="PTHR43775:SF51">
    <property type="entry name" value="INACTIVE PHENOLPHTHIOCEROL SYNTHESIS POLYKETIDE SYNTHASE TYPE I PKS1-RELATED"/>
    <property type="match status" value="1"/>
</dbReference>
<dbReference type="SUPFAM" id="SSF55048">
    <property type="entry name" value="Probable ACP-binding domain of malonyl-CoA ACP transacylase"/>
    <property type="match status" value="1"/>
</dbReference>
<evidence type="ECO:0000259" key="6">
    <source>
        <dbReference type="PROSITE" id="PS50075"/>
    </source>
</evidence>
<dbReference type="PROSITE" id="PS50075">
    <property type="entry name" value="CARRIER"/>
    <property type="match status" value="1"/>
</dbReference>
<dbReference type="SMART" id="SM00825">
    <property type="entry name" value="PKS_KS"/>
    <property type="match status" value="1"/>
</dbReference>
<feature type="region of interest" description="C-terminal hotdog fold" evidence="5">
    <location>
        <begin position="1010"/>
        <end position="1144"/>
    </location>
</feature>
<dbReference type="InterPro" id="IPR016039">
    <property type="entry name" value="Thiolase-like"/>
</dbReference>
<reference evidence="9 10" key="1">
    <citation type="submission" date="2019-08" db="EMBL/GenBank/DDBJ databases">
        <title>Lentzea from Indian Himalayas.</title>
        <authorList>
            <person name="Mandal S."/>
            <person name="Mallick Gupta A."/>
            <person name="Maiti P.K."/>
            <person name="Sarkar J."/>
            <person name="Mandal S."/>
        </authorList>
    </citation>
    <scope>NUCLEOTIDE SEQUENCE [LARGE SCALE GENOMIC DNA]</scope>
    <source>
        <strain evidence="9 10">PSKA42</strain>
    </source>
</reference>
<dbReference type="Gene3D" id="3.30.70.3290">
    <property type="match status" value="1"/>
</dbReference>
<evidence type="ECO:0000259" key="7">
    <source>
        <dbReference type="PROSITE" id="PS52004"/>
    </source>
</evidence>
<dbReference type="EMBL" id="VSRL01000218">
    <property type="protein sequence ID" value="NKE62066.1"/>
    <property type="molecule type" value="Genomic_DNA"/>
</dbReference>
<sequence length="1681" mass="177864">MVFDYPSSVQLAGYVKDELLGAVSKASDLPALVSTSDDPIVIVGMACRYPGGVSSPEDLWRLVVDGVDAITPFPSNRGWDLDTLFHPDPDHPGTSYVRSGGFLHDADQFDPEFFGMSPREAVATDSQQRLMLETAWEALERAGIAPASLRGSSTGVFAGVMYNDYTQLIGGADTEGFGSTGASPSVISGRVSYALGLEGPSVSIDTACSSSLVALHWAMQALRAGECSLALAGGVTVMSTPGSFVGFSRQRGLSEDGRCKAFSDTADGVGWSEGVGLLVLERQSDAVRNGHTVLAVVRGSAINQDGASNGLTAPNGPSQQRVIRQALASAGLTAADVDAVEAHGTGTSLGDPIEAQALMATYGQDRDVPLLLGGIKSNIGHTQAAAGVAGIIKMVQAMRHGVLPRTLHASTSSSHVDWTEGAVELLQDNTVWPEVSRPRRAAVSSFGISGTNAHVILEGPELSDPSEMIGMGGSSPQGASQSGSIPWVVSARSEAALDGQVERIRQAGGEARDIAYSLLTGRTLFDHRAVVLDGEVVARGSVKRRPTAFLFSGQGSQRVGMGRELYEAFPVFAEALDNALQYLDPALKDVMWGEDQEALNQTGFAQPALFAVETALHRLVESFGVKPDHVAGHSIGEVAAAHVAGVLTLEDACQLITARAALMQNLPAGGAMVSVIASEEEVTPYLTGNVSIAAVNGPRTVVLAGEEDEVLKIAKQWKYRQLKVSHAFHSPLMEPMLQDFREAIAEITFSEPTVGFQTAGNPATADYWVNHVRDAVRFHDNVIALGDRTFLEIGPDAALTPLVDGAIPTLQRNTNEIKHILTALGQAHAEGVNVDWTPLLKGAKKIDLPTYAFRRQSYWPKVVEGASDVKAAGLSGVGHPLLGAAVQLAGQDGHLFTSRIAIRTHAWLADHVIMGRTLVPGAALVEVALKAGEELGLDTLEELAIAAPLMLPEQGGVQIQVAIGAEENDKRTVTIYSRQEDTDLPWTENASGVLSSNENPATHLTEWPVGEPIELDGVYDRFAEIGFAYGDTFQGLQQAWRHEGAVYAEVALPEGIEPGAFGIHPALLDATLHTALLAEGDQGAGLPFSWEGVKIHATGAAAVRVRMTRDESGAMHIVIADPQGNPVAEVESLVVRAVNAGQLNENTTRDALFTLNWTPINATDPIDAGVAIAGQDHFGLVDHLVAGRVYDTIESTDAEVVLTQVLACSDDVVDSTHAAVSDALINVQEWITSHRGGRLWFVTKNAVAATGNEAPDPVSAAIWGLVRVAQSEHPGSFGLLDLDDQRSSLAVLRQAIQADEPQIVVRDGEILGGRLTRAERKEGTTDHGKVLITGGTGGLGRIIAQHLVENHGVEDLILASRTGQADVSGLEANVTVAACDVSDRDELAALLNEHNPDTIIHAAGVLDDATIESLTLDRVDPVLQPKVDAAWYLHELAPQANLVLFSSVAGTFGNAGQAAYAAANAFLDALAAHRKAGNQKATALAWGAWDTGMLGAQDAERMARSGMPAITRDLGVTLFDAAIQTGEAATIPVKLDFAVLRNHEVAPLLRGLVRTRSKKALAGRETADSLVNRLIGLTGQGRTEALLDLVRGQVAEVLGHAENEVVEDDRQFQDLGFDSLTAVELRNRLGGATGLRLPATLVFDYPTPADLVAHLKTELLADAPEAGRRACWPTSTRSRRH</sequence>
<dbReference type="SMART" id="SM00826">
    <property type="entry name" value="PKS_DH"/>
    <property type="match status" value="1"/>
</dbReference>
<dbReference type="InterPro" id="IPR020807">
    <property type="entry name" value="PKS_DH"/>
</dbReference>
<dbReference type="Pfam" id="PF00109">
    <property type="entry name" value="ketoacyl-synt"/>
    <property type="match status" value="1"/>
</dbReference>
<dbReference type="InterPro" id="IPR009081">
    <property type="entry name" value="PP-bd_ACP"/>
</dbReference>
<protein>
    <submittedName>
        <fullName evidence="9">SDR family NAD(P)-dependent oxidoreductase</fullName>
    </submittedName>
</protein>
<dbReference type="Pfam" id="PF00698">
    <property type="entry name" value="Acyl_transf_1"/>
    <property type="match status" value="1"/>
</dbReference>